<gene>
    <name evidence="3" type="ORF">GCM10023320_75350</name>
</gene>
<dbReference type="PANTHER" id="PTHR33542">
    <property type="entry name" value="SIROHYDROCHLORIN FERROCHELATASE, CHLOROPLASTIC"/>
    <property type="match status" value="1"/>
</dbReference>
<dbReference type="Pfam" id="PF01903">
    <property type="entry name" value="CbiX"/>
    <property type="match status" value="1"/>
</dbReference>
<evidence type="ECO:0000256" key="1">
    <source>
        <dbReference type="ARBA" id="ARBA00022723"/>
    </source>
</evidence>
<evidence type="ECO:0000256" key="2">
    <source>
        <dbReference type="ARBA" id="ARBA00023239"/>
    </source>
</evidence>
<sequence>MRTRAAGGNLLLVAHGTRDPAGAVVTERIAALAHRRLGVPVRACYADVRGPTPAEALADLPGPTVVVPAFLATGYHVRFDVPEQLRATGRLDVVLARAFGPDPALVAAAADRLAEAGSGPDDGVVLAVAASNDPRARADGARAARRLGLLLGRPVMLAPIVLGDPRVACGTEHRRRPGVRDVVARLRAEGARRVAVASWLLAPGLFQRNLERCGADAVAAPLADHPAVLTVLADRYAGALAAQARPA</sequence>
<dbReference type="InterPro" id="IPR050963">
    <property type="entry name" value="Sirohydro_Cobaltochel/CbiX"/>
</dbReference>
<evidence type="ECO:0000313" key="3">
    <source>
        <dbReference type="EMBL" id="GAA5139368.1"/>
    </source>
</evidence>
<dbReference type="InterPro" id="IPR002762">
    <property type="entry name" value="CbiX-like"/>
</dbReference>
<dbReference type="EMBL" id="BAABJO010000043">
    <property type="protein sequence ID" value="GAA5139368.1"/>
    <property type="molecule type" value="Genomic_DNA"/>
</dbReference>
<keyword evidence="4" id="KW-1185">Reference proteome</keyword>
<dbReference type="RefSeq" id="WP_345612052.1">
    <property type="nucleotide sequence ID" value="NZ_BAABJO010000043.1"/>
</dbReference>
<reference evidence="4" key="1">
    <citation type="journal article" date="2019" name="Int. J. Syst. Evol. Microbiol.">
        <title>The Global Catalogue of Microorganisms (GCM) 10K type strain sequencing project: providing services to taxonomists for standard genome sequencing and annotation.</title>
        <authorList>
            <consortium name="The Broad Institute Genomics Platform"/>
            <consortium name="The Broad Institute Genome Sequencing Center for Infectious Disease"/>
            <person name="Wu L."/>
            <person name="Ma J."/>
        </authorList>
    </citation>
    <scope>NUCLEOTIDE SEQUENCE [LARGE SCALE GENOMIC DNA]</scope>
    <source>
        <strain evidence="4">JCM 18302</strain>
    </source>
</reference>
<comment type="caution">
    <text evidence="3">The sequence shown here is derived from an EMBL/GenBank/DDBJ whole genome shotgun (WGS) entry which is preliminary data.</text>
</comment>
<dbReference type="CDD" id="cd03416">
    <property type="entry name" value="CbiX_SirB_N"/>
    <property type="match status" value="1"/>
</dbReference>
<dbReference type="SUPFAM" id="SSF53800">
    <property type="entry name" value="Chelatase"/>
    <property type="match status" value="1"/>
</dbReference>
<keyword evidence="2" id="KW-0456">Lyase</keyword>
<accession>A0ABP9P8H1</accession>
<protein>
    <submittedName>
        <fullName evidence="3">Sirohydrochlorin chelatase</fullName>
    </submittedName>
</protein>
<dbReference type="Proteomes" id="UP001500804">
    <property type="component" value="Unassembled WGS sequence"/>
</dbReference>
<keyword evidence="1" id="KW-0479">Metal-binding</keyword>
<dbReference type="PANTHER" id="PTHR33542:SF5">
    <property type="entry name" value="FERROCHELATASE CHE1"/>
    <property type="match status" value="1"/>
</dbReference>
<evidence type="ECO:0000313" key="4">
    <source>
        <dbReference type="Proteomes" id="UP001500804"/>
    </source>
</evidence>
<name>A0ABP9P8H1_9PSEU</name>
<organism evidence="3 4">
    <name type="scientific">Pseudonocardia adelaidensis</name>
    <dbReference type="NCBI Taxonomy" id="648754"/>
    <lineage>
        <taxon>Bacteria</taxon>
        <taxon>Bacillati</taxon>
        <taxon>Actinomycetota</taxon>
        <taxon>Actinomycetes</taxon>
        <taxon>Pseudonocardiales</taxon>
        <taxon>Pseudonocardiaceae</taxon>
        <taxon>Pseudonocardia</taxon>
    </lineage>
</organism>
<proteinExistence type="predicted"/>
<dbReference type="Gene3D" id="3.40.50.1400">
    <property type="match status" value="2"/>
</dbReference>